<protein>
    <submittedName>
        <fullName evidence="1">Nucleocapsid protein</fullName>
    </submittedName>
</protein>
<proteinExistence type="predicted"/>
<dbReference type="GO" id="GO:0019013">
    <property type="term" value="C:viral nucleocapsid"/>
    <property type="evidence" value="ECO:0007669"/>
    <property type="project" value="UniProtKB-KW"/>
</dbReference>
<keyword evidence="1" id="KW-0946">Virion</keyword>
<sequence>MAQSKEMEVSIEGVTPNFLRNHVVYKTYEIEAISASDFMNRHGAAEFDFASLADEFSRHCPDYKDKLEGNTRYKCLDFCSKIVFEVGPESRQVRKGQSDRTWRFIFNNNGIKHYVIVASFKNTALENKIDKMPNCMVLTLKQAGLLAVNTFAKLVKICYETTQIILLTPLAGACFAREDVIKMARNINMPVPDLLIKINASCQGGGQYLKYSDGSIALVAALSATRNIKDENLRRNIVNKLIRQYINQGKSPDKGLVFEIAKFATGGVPTSLNYDEMVKVFDEGQKTGITALQMRKVVRSSVGTSEVPTFSTE</sequence>
<reference evidence="1" key="1">
    <citation type="journal article" date="2019" name="PLoS Pathog.">
        <title>Re-assessing the diversity of negative strand RNA viruses in insects.</title>
        <authorList>
            <person name="Kafer S."/>
            <person name="Paraskevopoulou S."/>
            <person name="Zirkel F."/>
            <person name="Wieseke N."/>
            <person name="Donath A."/>
            <person name="Petersen M."/>
            <person name="Jones T.C."/>
            <person name="Liu S."/>
            <person name="Zhou X."/>
            <person name="Middendorf M."/>
            <person name="Junglen S."/>
            <person name="Misof B."/>
            <person name="Drosten C."/>
        </authorList>
    </citation>
    <scope>NUCLEOTIDE SEQUENCE</scope>
    <source>
        <strain evidence="1">OKIAV229</strain>
    </source>
</reference>
<name>A0A7D7J3P7_9VIRU</name>
<dbReference type="EMBL" id="MT153354">
    <property type="protein sequence ID" value="QMP82126.1"/>
    <property type="molecule type" value="Viral_cRNA"/>
</dbReference>
<reference evidence="1" key="2">
    <citation type="submission" date="2020-03" db="EMBL/GenBank/DDBJ databases">
        <authorList>
            <person name="Kafer S."/>
            <person name="Paraskevopoulou S."/>
            <person name="Zirkel F."/>
            <person name="Wieseke N."/>
            <person name="Donath A."/>
            <person name="Petersen M."/>
            <person name="Jones T.C."/>
            <person name="Liu S."/>
            <person name="Zhou X."/>
            <person name="Middendorf M."/>
            <person name="Junglen S."/>
            <person name="Misof B."/>
            <person name="Drosten C."/>
        </authorList>
    </citation>
    <scope>NUCLEOTIDE SEQUENCE</scope>
    <source>
        <strain evidence="1">OKIAV229</strain>
    </source>
</reference>
<keyword evidence="1" id="KW-0543">Viral nucleoprotein</keyword>
<organism evidence="1">
    <name type="scientific">Hymenopteran phasma-related virus OKIAV229</name>
    <dbReference type="NCBI Taxonomy" id="2746313"/>
    <lineage>
        <taxon>Viruses</taxon>
        <taxon>Riboviria</taxon>
        <taxon>Orthornavirae</taxon>
        <taxon>Negarnaviricota</taxon>
        <taxon>Polyploviricotina</taxon>
        <taxon>Bunyaviricetes</taxon>
        <taxon>Elliovirales</taxon>
        <taxon>Phasmaviridae</taxon>
    </lineage>
</organism>
<evidence type="ECO:0000313" key="1">
    <source>
        <dbReference type="EMBL" id="QMP82126.1"/>
    </source>
</evidence>
<accession>A0A7D7J3P7</accession>